<keyword evidence="4" id="KW-1185">Reference proteome</keyword>
<sequence length="311" mass="34751" precursor="true">MKKSNLMNLIVDKAGLIKPILNGESKTMKSILFPFQKTLLVASLVCTTFVHTAQADLLEDIKAKGEIVIATEARYAPFEMLKDGKIVGYDEDILHEILKDLPGVKLTQLDLPFQGILTGLSAKRYDFVVTALTLTKKRMDKYAFTYPISTASLVILKRKGDDRIKSPKDMAGMILGIQRGSAQLKTIKAYEKAELSKKGYKKIKEFTDYNEAYTALASGRVDVVPQALPNLASVVKERSDIFEIVRPSFGPDLYYGWVGRKDAESASLVQFFSDGIEKLHKNGKLAELQMKWFGFKMDFPTGFVPMSQGEK</sequence>
<dbReference type="InterPro" id="IPR001638">
    <property type="entry name" value="Solute-binding_3/MltF_N"/>
</dbReference>
<evidence type="ECO:0000313" key="4">
    <source>
        <dbReference type="Proteomes" id="UP000000939"/>
    </source>
</evidence>
<name>D5V528_ARCNC</name>
<gene>
    <name evidence="3" type="ordered locus">Arnit_0324</name>
</gene>
<dbReference type="SMART" id="SM00062">
    <property type="entry name" value="PBPb"/>
    <property type="match status" value="1"/>
</dbReference>
<dbReference type="HOGENOM" id="CLU_019602_18_5_7"/>
<evidence type="ECO:0000313" key="3">
    <source>
        <dbReference type="EMBL" id="ADG91990.1"/>
    </source>
</evidence>
<dbReference type="Gene3D" id="3.40.190.10">
    <property type="entry name" value="Periplasmic binding protein-like II"/>
    <property type="match status" value="2"/>
</dbReference>
<dbReference type="SUPFAM" id="SSF53850">
    <property type="entry name" value="Periplasmic binding protein-like II"/>
    <property type="match status" value="1"/>
</dbReference>
<dbReference type="KEGG" id="ant:Arnit_0324"/>
<proteinExistence type="predicted"/>
<organism evidence="3 4">
    <name type="scientific">Arcobacter nitrofigilis (strain ATCC 33309 / DSM 7299 / CCUG 15893 / LMG 7604 / NCTC 12251 / CI)</name>
    <name type="common">Campylobacter nitrofigilis</name>
    <dbReference type="NCBI Taxonomy" id="572480"/>
    <lineage>
        <taxon>Bacteria</taxon>
        <taxon>Pseudomonadati</taxon>
        <taxon>Campylobacterota</taxon>
        <taxon>Epsilonproteobacteria</taxon>
        <taxon>Campylobacterales</taxon>
        <taxon>Arcobacteraceae</taxon>
        <taxon>Arcobacter</taxon>
    </lineage>
</organism>
<dbReference type="STRING" id="572480.Arnit_0324"/>
<dbReference type="PANTHER" id="PTHR35936">
    <property type="entry name" value="MEMBRANE-BOUND LYTIC MUREIN TRANSGLYCOSYLASE F"/>
    <property type="match status" value="1"/>
</dbReference>
<dbReference type="Proteomes" id="UP000000939">
    <property type="component" value="Chromosome"/>
</dbReference>
<accession>D5V528</accession>
<reference evidence="3 4" key="1">
    <citation type="journal article" date="2010" name="Stand. Genomic Sci.">
        <title>Complete genome sequence of Arcobacter nitrofigilis type strain (CI).</title>
        <authorList>
            <person name="Pati A."/>
            <person name="Gronow S."/>
            <person name="Lapidus A."/>
            <person name="Copeland A."/>
            <person name="Glavina Del Rio T."/>
            <person name="Nolan M."/>
            <person name="Lucas S."/>
            <person name="Tice H."/>
            <person name="Cheng J.F."/>
            <person name="Han C."/>
            <person name="Chertkov O."/>
            <person name="Bruce D."/>
            <person name="Tapia R."/>
            <person name="Goodwin L."/>
            <person name="Pitluck S."/>
            <person name="Liolios K."/>
            <person name="Ivanova N."/>
            <person name="Mavromatis K."/>
            <person name="Chen A."/>
            <person name="Palaniappan K."/>
            <person name="Land M."/>
            <person name="Hauser L."/>
            <person name="Chang Y.J."/>
            <person name="Jeffries C.D."/>
            <person name="Detter J.C."/>
            <person name="Rohde M."/>
            <person name="Goker M."/>
            <person name="Bristow J."/>
            <person name="Eisen J.A."/>
            <person name="Markowitz V."/>
            <person name="Hugenholtz P."/>
            <person name="Klenk H.P."/>
            <person name="Kyrpides N.C."/>
        </authorList>
    </citation>
    <scope>NUCLEOTIDE SEQUENCE [LARGE SCALE GENOMIC DNA]</scope>
    <source>
        <strain evidence="4">ATCC 33309 / DSM 7299 / CCUG 15893 / LMG 7604 / NCTC 12251 / CI</strain>
    </source>
</reference>
<dbReference type="RefSeq" id="WP_013134135.1">
    <property type="nucleotide sequence ID" value="NC_014166.1"/>
</dbReference>
<keyword evidence="1" id="KW-0732">Signal</keyword>
<protein>
    <submittedName>
        <fullName evidence="3">Extracellular solute-binding protein family 3</fullName>
    </submittedName>
</protein>
<dbReference type="eggNOG" id="COG0834">
    <property type="taxonomic scope" value="Bacteria"/>
</dbReference>
<feature type="domain" description="Solute-binding protein family 3/N-terminal" evidence="2">
    <location>
        <begin position="66"/>
        <end position="296"/>
    </location>
</feature>
<evidence type="ECO:0000256" key="1">
    <source>
        <dbReference type="ARBA" id="ARBA00022729"/>
    </source>
</evidence>
<dbReference type="PANTHER" id="PTHR35936:SF17">
    <property type="entry name" value="ARGININE-BINDING EXTRACELLULAR PROTEIN ARTP"/>
    <property type="match status" value="1"/>
</dbReference>
<evidence type="ECO:0000259" key="2">
    <source>
        <dbReference type="SMART" id="SM00062"/>
    </source>
</evidence>
<dbReference type="AlphaFoldDB" id="D5V528"/>
<dbReference type="Pfam" id="PF00497">
    <property type="entry name" value="SBP_bac_3"/>
    <property type="match status" value="1"/>
</dbReference>
<dbReference type="EMBL" id="CP001999">
    <property type="protein sequence ID" value="ADG91990.1"/>
    <property type="molecule type" value="Genomic_DNA"/>
</dbReference>